<evidence type="ECO:0000256" key="4">
    <source>
        <dbReference type="ARBA" id="ARBA00021095"/>
    </source>
</evidence>
<evidence type="ECO:0000313" key="17">
    <source>
        <dbReference type="EMBL" id="AIU94542.1"/>
    </source>
</evidence>
<evidence type="ECO:0000256" key="13">
    <source>
        <dbReference type="ARBA" id="ARBA00023136"/>
    </source>
</evidence>
<evidence type="ECO:0000256" key="14">
    <source>
        <dbReference type="ARBA" id="ARBA00031019"/>
    </source>
</evidence>
<evidence type="ECO:0000256" key="6">
    <source>
        <dbReference type="ARBA" id="ARBA00022660"/>
    </source>
</evidence>
<geneLocation type="mitochondrion" evidence="17"/>
<evidence type="ECO:0000256" key="12">
    <source>
        <dbReference type="ARBA" id="ARBA00023128"/>
    </source>
</evidence>
<dbReference type="InterPro" id="IPR050269">
    <property type="entry name" value="ComplexI_Subunit6"/>
</dbReference>
<dbReference type="GO" id="GO:0031966">
    <property type="term" value="C:mitochondrial membrane"/>
    <property type="evidence" value="ECO:0007669"/>
    <property type="project" value="UniProtKB-SubCell"/>
</dbReference>
<feature type="transmembrane region" description="Helical" evidence="16">
    <location>
        <begin position="85"/>
        <end position="104"/>
    </location>
</feature>
<evidence type="ECO:0000256" key="9">
    <source>
        <dbReference type="ARBA" id="ARBA00022982"/>
    </source>
</evidence>
<keyword evidence="8" id="KW-1278">Translocase</keyword>
<feature type="transmembrane region" description="Helical" evidence="16">
    <location>
        <begin position="52"/>
        <end position="73"/>
    </location>
</feature>
<name>A0A0A0QYS5_9EUCA</name>
<keyword evidence="12 17" id="KW-0496">Mitochondrion</keyword>
<feature type="transmembrane region" description="Helical" evidence="16">
    <location>
        <begin position="142"/>
        <end position="163"/>
    </location>
</feature>
<organism evidence="17">
    <name type="scientific">Tenuibranchiurus glypticus</name>
    <dbReference type="NCBI Taxonomy" id="99779"/>
    <lineage>
        <taxon>Eukaryota</taxon>
        <taxon>Metazoa</taxon>
        <taxon>Ecdysozoa</taxon>
        <taxon>Arthropoda</taxon>
        <taxon>Crustacea</taxon>
        <taxon>Multicrustacea</taxon>
        <taxon>Malacostraca</taxon>
        <taxon>Eumalacostraca</taxon>
        <taxon>Eucarida</taxon>
        <taxon>Decapoda</taxon>
        <taxon>Pleocyemata</taxon>
        <taxon>Astacidea</taxon>
        <taxon>Parastacoidea</taxon>
        <taxon>Parastacidae</taxon>
        <taxon>Tenuibranchiurus</taxon>
    </lineage>
</organism>
<reference evidence="17" key="1">
    <citation type="submission" date="2014-08" db="EMBL/GenBank/DDBJ databases">
        <title>The complete mitogenome sequence of Tenuibranchiurus glypticus.</title>
        <authorList>
            <person name="Gan H.M."/>
            <person name="Lee Y.P."/>
            <person name="Austin C.M."/>
        </authorList>
    </citation>
    <scope>NUCLEOTIDE SEQUENCE</scope>
</reference>
<dbReference type="PANTHER" id="PTHR11435:SF1">
    <property type="entry name" value="NADH-UBIQUINONE OXIDOREDUCTASE CHAIN 6"/>
    <property type="match status" value="1"/>
</dbReference>
<gene>
    <name evidence="17" type="primary">nad6</name>
</gene>
<keyword evidence="5" id="KW-0813">Transport</keyword>
<evidence type="ECO:0000256" key="11">
    <source>
        <dbReference type="ARBA" id="ARBA00023027"/>
    </source>
</evidence>
<evidence type="ECO:0000256" key="7">
    <source>
        <dbReference type="ARBA" id="ARBA00022692"/>
    </source>
</evidence>
<keyword evidence="6" id="KW-0679">Respiratory chain</keyword>
<keyword evidence="11" id="KW-0520">NAD</keyword>
<evidence type="ECO:0000256" key="15">
    <source>
        <dbReference type="ARBA" id="ARBA00049551"/>
    </source>
</evidence>
<keyword evidence="10 16" id="KW-1133">Transmembrane helix</keyword>
<comment type="catalytic activity">
    <reaction evidence="15">
        <text>a ubiquinone + NADH + 5 H(+)(in) = a ubiquinol + NAD(+) + 4 H(+)(out)</text>
        <dbReference type="Rhea" id="RHEA:29091"/>
        <dbReference type="Rhea" id="RHEA-COMP:9565"/>
        <dbReference type="Rhea" id="RHEA-COMP:9566"/>
        <dbReference type="ChEBI" id="CHEBI:15378"/>
        <dbReference type="ChEBI" id="CHEBI:16389"/>
        <dbReference type="ChEBI" id="CHEBI:17976"/>
        <dbReference type="ChEBI" id="CHEBI:57540"/>
        <dbReference type="ChEBI" id="CHEBI:57945"/>
        <dbReference type="EC" id="7.1.1.2"/>
    </reaction>
</comment>
<dbReference type="AlphaFoldDB" id="A0A0A0QYS5"/>
<evidence type="ECO:0000256" key="2">
    <source>
        <dbReference type="ARBA" id="ARBA00005698"/>
    </source>
</evidence>
<evidence type="ECO:0000256" key="8">
    <source>
        <dbReference type="ARBA" id="ARBA00022967"/>
    </source>
</evidence>
<keyword evidence="7 16" id="KW-0812">Transmembrane</keyword>
<proteinExistence type="inferred from homology"/>
<keyword evidence="9" id="KW-0249">Electron transport</keyword>
<evidence type="ECO:0000256" key="1">
    <source>
        <dbReference type="ARBA" id="ARBA00004225"/>
    </source>
</evidence>
<dbReference type="GO" id="GO:0008137">
    <property type="term" value="F:NADH dehydrogenase (ubiquinone) activity"/>
    <property type="evidence" value="ECO:0007669"/>
    <property type="project" value="UniProtKB-EC"/>
</dbReference>
<comment type="subcellular location">
    <subcellularLocation>
        <location evidence="1">Mitochondrion membrane</location>
        <topology evidence="1">Multi-pass membrane protein</topology>
    </subcellularLocation>
</comment>
<accession>A0A0A0QYS5</accession>
<protein>
    <recommendedName>
        <fullName evidence="4">NADH-ubiquinone oxidoreductase chain 6</fullName>
        <ecNumber evidence="3">7.1.1.2</ecNumber>
    </recommendedName>
    <alternativeName>
        <fullName evidence="14">NADH dehydrogenase subunit 6</fullName>
    </alternativeName>
</protein>
<evidence type="ECO:0000256" key="16">
    <source>
        <dbReference type="SAM" id="Phobius"/>
    </source>
</evidence>
<evidence type="ECO:0000256" key="10">
    <source>
        <dbReference type="ARBA" id="ARBA00022989"/>
    </source>
</evidence>
<dbReference type="EC" id="7.1.1.2" evidence="3"/>
<evidence type="ECO:0000256" key="3">
    <source>
        <dbReference type="ARBA" id="ARBA00012944"/>
    </source>
</evidence>
<keyword evidence="13 16" id="KW-0472">Membrane</keyword>
<comment type="similarity">
    <text evidence="2">Belongs to the complex I subunit 6 family.</text>
</comment>
<dbReference type="PANTHER" id="PTHR11435">
    <property type="entry name" value="NADH UBIQUINONE OXIDOREDUCTASE SUBUNIT ND6"/>
    <property type="match status" value="1"/>
</dbReference>
<sequence>MSVMILYLFLPLILSLSILFSQLTHPLSMGLTLLTQTVLICLFTGTFNPSFWFSYILFLIFLGGMLILFIYVASLASNEVFQVNSPLSILPLIFMSTIFPFLILDPLTLKQQFFYLSSESFFMNKMTPTLHTTNMIYAPPSWPLTIFMILYLLFALLAVAKIITTPSSPLRPSNLT</sequence>
<dbReference type="EMBL" id="KM453741">
    <property type="protein sequence ID" value="AIU94542.1"/>
    <property type="molecule type" value="Genomic_DNA"/>
</dbReference>
<evidence type="ECO:0000256" key="5">
    <source>
        <dbReference type="ARBA" id="ARBA00022448"/>
    </source>
</evidence>